<dbReference type="InterPro" id="IPR036878">
    <property type="entry name" value="Glu_permease_IIB"/>
</dbReference>
<evidence type="ECO:0000256" key="13">
    <source>
        <dbReference type="PROSITE-ProRule" id="PRU00421"/>
    </source>
</evidence>
<evidence type="ECO:0000256" key="8">
    <source>
        <dbReference type="ARBA" id="ARBA00022692"/>
    </source>
</evidence>
<evidence type="ECO:0000256" key="7">
    <source>
        <dbReference type="ARBA" id="ARBA00022683"/>
    </source>
</evidence>
<keyword evidence="4" id="KW-1003">Cell membrane</keyword>
<keyword evidence="14" id="KW-0324">Glycolysis</keyword>
<dbReference type="Proteomes" id="UP000030526">
    <property type="component" value="Unassembled WGS sequence"/>
</dbReference>
<sequence>MKSKVYFGTNLKMYKGNKDVIHYLSKLGRLYQKDVKSNSTELFVIPSYTTLSDATKLVKDELNNSIVIGAQNMCHADSGQFTGEISPLMLKELDVRLVMIGHSERRHIFRETDEEENKKVLSALKHKFITLLCIGETLEQKEFGISDEVLKSQLKIGLNGITKEQISLVRVAYEPVWAIGEHGIPASAEYAEEKHTVIKQCLYEMFGKEGLDIPVLYGGSVNPDNANKLINKEHIDGLFVGRSAWNAENFIDLIKNALKALSSNQNDNNEFYEIATKLIEYLGGKENIIALTHCATRIRVVLNNPENIDKSKIEKLELVKGLFSITNQYQIIFGKDLVDIVYRKMQEQL</sequence>
<dbReference type="GO" id="GO:0006096">
    <property type="term" value="P:glycolytic process"/>
    <property type="evidence" value="ECO:0007669"/>
    <property type="project" value="UniProtKB-UniPathway"/>
</dbReference>
<comment type="caution">
    <text evidence="16">The sequence shown here is derived from an EMBL/GenBank/DDBJ whole genome shotgun (WGS) entry which is preliminary data.</text>
</comment>
<dbReference type="InterPro" id="IPR000652">
    <property type="entry name" value="Triosephosphate_isomerase"/>
</dbReference>
<dbReference type="InterPro" id="IPR001996">
    <property type="entry name" value="PTS_IIB_1"/>
</dbReference>
<evidence type="ECO:0000256" key="4">
    <source>
        <dbReference type="ARBA" id="ARBA00022475"/>
    </source>
</evidence>
<dbReference type="EMBL" id="JPXS01000040">
    <property type="protein sequence ID" value="KGQ30817.1"/>
    <property type="molecule type" value="Genomic_DNA"/>
</dbReference>
<name>A0A0A2XIK9_9PAST</name>
<dbReference type="CDD" id="cd00311">
    <property type="entry name" value="TIM"/>
    <property type="match status" value="1"/>
</dbReference>
<comment type="pathway">
    <text evidence="14">Carbohydrate biosynthesis; gluconeogenesis.</text>
</comment>
<keyword evidence="14" id="KW-0963">Cytoplasm</keyword>
<dbReference type="GO" id="GO:0006094">
    <property type="term" value="P:gluconeogenesis"/>
    <property type="evidence" value="ECO:0007669"/>
    <property type="project" value="UniProtKB-UniPathway"/>
</dbReference>
<dbReference type="InterPro" id="IPR035990">
    <property type="entry name" value="TIM_sf"/>
</dbReference>
<dbReference type="Pfam" id="PF00367">
    <property type="entry name" value="PTS_EIIB"/>
    <property type="match status" value="1"/>
</dbReference>
<dbReference type="GO" id="GO:0016301">
    <property type="term" value="F:kinase activity"/>
    <property type="evidence" value="ECO:0007669"/>
    <property type="project" value="UniProtKB-KW"/>
</dbReference>
<dbReference type="GO" id="GO:0046166">
    <property type="term" value="P:glyceraldehyde-3-phosphate biosynthetic process"/>
    <property type="evidence" value="ECO:0007669"/>
    <property type="project" value="TreeGrafter"/>
</dbReference>
<keyword evidence="7" id="KW-0598">Phosphotransferase system</keyword>
<dbReference type="GO" id="GO:0009401">
    <property type="term" value="P:phosphoenolpyruvate-dependent sugar phosphotransferase system"/>
    <property type="evidence" value="ECO:0007669"/>
    <property type="project" value="UniProtKB-KW"/>
</dbReference>
<comment type="subcellular location">
    <subcellularLocation>
        <location evidence="1">Cell membrane</location>
        <topology evidence="1">Multi-pass membrane protein</topology>
    </subcellularLocation>
    <subcellularLocation>
        <location evidence="14">Cytoplasm</location>
    </subcellularLocation>
</comment>
<keyword evidence="10" id="KW-1133">Transmembrane helix</keyword>
<evidence type="ECO:0000256" key="6">
    <source>
        <dbReference type="ARBA" id="ARBA00022679"/>
    </source>
</evidence>
<dbReference type="AlphaFoldDB" id="A0A0A2XIK9"/>
<keyword evidence="14" id="KW-0312">Gluconeogenesis</keyword>
<feature type="active site" description="Phosphocysteine intermediate; for EIIB activity" evidence="13">
    <location>
        <position position="294"/>
    </location>
</feature>
<dbReference type="Gene3D" id="3.30.1360.60">
    <property type="entry name" value="Glucose permease domain IIB"/>
    <property type="match status" value="1"/>
</dbReference>
<dbReference type="SUPFAM" id="SSF51351">
    <property type="entry name" value="Triosephosphate isomerase (TIM)"/>
    <property type="match status" value="1"/>
</dbReference>
<keyword evidence="11" id="KW-0472">Membrane</keyword>
<comment type="catalytic activity">
    <reaction evidence="14">
        <text>D-glyceraldehyde 3-phosphate = dihydroxyacetone phosphate</text>
        <dbReference type="Rhea" id="RHEA:18585"/>
        <dbReference type="ChEBI" id="CHEBI:57642"/>
        <dbReference type="ChEBI" id="CHEBI:59776"/>
        <dbReference type="EC" id="5.3.1.1"/>
    </reaction>
</comment>
<comment type="similarity">
    <text evidence="2 14">Belongs to the triosephosphate isomerase family.</text>
</comment>
<evidence type="ECO:0000256" key="14">
    <source>
        <dbReference type="RuleBase" id="RU363013"/>
    </source>
</evidence>
<dbReference type="PANTHER" id="PTHR21139:SF42">
    <property type="entry name" value="TRIOSEPHOSPHATE ISOMERASE"/>
    <property type="match status" value="1"/>
</dbReference>
<dbReference type="PROSITE" id="PS51440">
    <property type="entry name" value="TIM_2"/>
    <property type="match status" value="1"/>
</dbReference>
<evidence type="ECO:0000256" key="1">
    <source>
        <dbReference type="ARBA" id="ARBA00004651"/>
    </source>
</evidence>
<keyword evidence="12 14" id="KW-0413">Isomerase</keyword>
<evidence type="ECO:0000256" key="10">
    <source>
        <dbReference type="ARBA" id="ARBA00022989"/>
    </source>
</evidence>
<dbReference type="GO" id="GO:0004807">
    <property type="term" value="F:triose-phosphate isomerase activity"/>
    <property type="evidence" value="ECO:0007669"/>
    <property type="project" value="UniProtKB-EC"/>
</dbReference>
<dbReference type="Gene3D" id="3.20.20.70">
    <property type="entry name" value="Aldolase class I"/>
    <property type="match status" value="1"/>
</dbReference>
<evidence type="ECO:0000256" key="3">
    <source>
        <dbReference type="ARBA" id="ARBA00022448"/>
    </source>
</evidence>
<dbReference type="EC" id="5.3.1.1" evidence="14"/>
<dbReference type="NCBIfam" id="NF011497">
    <property type="entry name" value="PRK14905.1"/>
    <property type="match status" value="1"/>
</dbReference>
<evidence type="ECO:0000256" key="5">
    <source>
        <dbReference type="ARBA" id="ARBA00022597"/>
    </source>
</evidence>
<evidence type="ECO:0000256" key="9">
    <source>
        <dbReference type="ARBA" id="ARBA00022777"/>
    </source>
</evidence>
<dbReference type="Pfam" id="PF00121">
    <property type="entry name" value="TIM"/>
    <property type="match status" value="1"/>
</dbReference>
<feature type="domain" description="PTS EIIB type-1" evidence="15">
    <location>
        <begin position="272"/>
        <end position="349"/>
    </location>
</feature>
<evidence type="ECO:0000313" key="17">
    <source>
        <dbReference type="Proteomes" id="UP000030526"/>
    </source>
</evidence>
<keyword evidence="5" id="KW-0762">Sugar transport</keyword>
<gene>
    <name evidence="16" type="ORF">JP32_08150</name>
</gene>
<evidence type="ECO:0000256" key="11">
    <source>
        <dbReference type="ARBA" id="ARBA00023136"/>
    </source>
</evidence>
<dbReference type="UniPathway" id="UPA00138"/>
<dbReference type="GO" id="GO:0005886">
    <property type="term" value="C:plasma membrane"/>
    <property type="evidence" value="ECO:0007669"/>
    <property type="project" value="UniProtKB-SubCell"/>
</dbReference>
<keyword evidence="9" id="KW-0418">Kinase</keyword>
<dbReference type="RefSeq" id="WP_039084237.1">
    <property type="nucleotide sequence ID" value="NZ_JPXS01000040.1"/>
</dbReference>
<keyword evidence="8" id="KW-0812">Transmembrane</keyword>
<dbReference type="InterPro" id="IPR018113">
    <property type="entry name" value="PTrfase_EIIB_Cys"/>
</dbReference>
<dbReference type="InterPro" id="IPR013785">
    <property type="entry name" value="Aldolase_TIM"/>
</dbReference>
<keyword evidence="3" id="KW-0813">Transport</keyword>
<proteinExistence type="inferred from homology"/>
<dbReference type="PROSITE" id="PS51098">
    <property type="entry name" value="PTS_EIIB_TYPE_1"/>
    <property type="match status" value="1"/>
</dbReference>
<comment type="subunit">
    <text evidence="14">Homodimer.</text>
</comment>
<protein>
    <recommendedName>
        <fullName evidence="14">Triosephosphate isomerase</fullName>
        <ecNumber evidence="14">5.3.1.1</ecNumber>
    </recommendedName>
</protein>
<evidence type="ECO:0000313" key="16">
    <source>
        <dbReference type="EMBL" id="KGQ30817.1"/>
    </source>
</evidence>
<evidence type="ECO:0000256" key="12">
    <source>
        <dbReference type="ARBA" id="ARBA00023235"/>
    </source>
</evidence>
<evidence type="ECO:0000256" key="2">
    <source>
        <dbReference type="ARBA" id="ARBA00007422"/>
    </source>
</evidence>
<keyword evidence="6" id="KW-0808">Transferase</keyword>
<dbReference type="PROSITE" id="PS01035">
    <property type="entry name" value="PTS_EIIB_TYPE_1_CYS"/>
    <property type="match status" value="1"/>
</dbReference>
<dbReference type="SUPFAM" id="SSF55604">
    <property type="entry name" value="Glucose permease domain IIB"/>
    <property type="match status" value="1"/>
</dbReference>
<reference evidence="16 17" key="1">
    <citation type="submission" date="2014-08" db="EMBL/GenBank/DDBJ databases">
        <title>Chaperone-usher fimbriae in a diverse selection of Gallibacterium genomes.</title>
        <authorList>
            <person name="Kudirkiene E."/>
            <person name="Bager R.J."/>
            <person name="Johnson T.J."/>
            <person name="Bojesen A.M."/>
        </authorList>
    </citation>
    <scope>NUCLEOTIDE SEQUENCE [LARGE SCALE GENOMIC DNA]</scope>
    <source>
        <strain evidence="16 17">20558/3kl.</strain>
    </source>
</reference>
<dbReference type="CDD" id="cd00212">
    <property type="entry name" value="PTS_IIB_glc"/>
    <property type="match status" value="1"/>
</dbReference>
<dbReference type="GO" id="GO:0019563">
    <property type="term" value="P:glycerol catabolic process"/>
    <property type="evidence" value="ECO:0007669"/>
    <property type="project" value="TreeGrafter"/>
</dbReference>
<dbReference type="GO" id="GO:0005829">
    <property type="term" value="C:cytosol"/>
    <property type="evidence" value="ECO:0007669"/>
    <property type="project" value="TreeGrafter"/>
</dbReference>
<dbReference type="GO" id="GO:0008982">
    <property type="term" value="F:protein-N(PI)-phosphohistidine-sugar phosphotransferase activity"/>
    <property type="evidence" value="ECO:0007669"/>
    <property type="project" value="InterPro"/>
</dbReference>
<dbReference type="UniPathway" id="UPA00109">
    <property type="reaction ID" value="UER00189"/>
</dbReference>
<accession>A0A0A2XIK9</accession>
<comment type="pathway">
    <text evidence="14">Carbohydrate degradation; glycolysis; D-glyceraldehyde 3-phosphate from glycerone phosphate: step 1/1.</text>
</comment>
<dbReference type="PANTHER" id="PTHR21139">
    <property type="entry name" value="TRIOSEPHOSPHATE ISOMERASE"/>
    <property type="match status" value="1"/>
</dbReference>
<dbReference type="FunFam" id="3.30.1360.60:FF:000001">
    <property type="entry name" value="PTS system glucose-specific IIBC component PtsG"/>
    <property type="match status" value="1"/>
</dbReference>
<evidence type="ECO:0000259" key="15">
    <source>
        <dbReference type="PROSITE" id="PS51098"/>
    </source>
</evidence>
<organism evidence="16 17">
    <name type="scientific">Gallibacterium anatis</name>
    <dbReference type="NCBI Taxonomy" id="750"/>
    <lineage>
        <taxon>Bacteria</taxon>
        <taxon>Pseudomonadati</taxon>
        <taxon>Pseudomonadota</taxon>
        <taxon>Gammaproteobacteria</taxon>
        <taxon>Pasteurellales</taxon>
        <taxon>Pasteurellaceae</taxon>
        <taxon>Gallibacterium</taxon>
    </lineage>
</organism>